<keyword evidence="1" id="KW-0812">Transmembrane</keyword>
<accession>A0A7J7YV66</accession>
<reference evidence="2 3" key="1">
    <citation type="journal article" date="2020" name="Nature">
        <title>Six reference-quality genomes reveal evolution of bat adaptations.</title>
        <authorList>
            <person name="Jebb D."/>
            <person name="Huang Z."/>
            <person name="Pippel M."/>
            <person name="Hughes G.M."/>
            <person name="Lavrichenko K."/>
            <person name="Devanna P."/>
            <person name="Winkler S."/>
            <person name="Jermiin L.S."/>
            <person name="Skirmuntt E.C."/>
            <person name="Katzourakis A."/>
            <person name="Burkitt-Gray L."/>
            <person name="Ray D.A."/>
            <person name="Sullivan K.A.M."/>
            <person name="Roscito J.G."/>
            <person name="Kirilenko B.M."/>
            <person name="Davalos L.M."/>
            <person name="Corthals A.P."/>
            <person name="Power M.L."/>
            <person name="Jones G."/>
            <person name="Ransome R.D."/>
            <person name="Dechmann D.K.N."/>
            <person name="Locatelli A.G."/>
            <person name="Puechmaille S.J."/>
            <person name="Fedrigo O."/>
            <person name="Jarvis E.D."/>
            <person name="Hiller M."/>
            <person name="Vernes S.C."/>
            <person name="Myers E.W."/>
            <person name="Teeling E.C."/>
        </authorList>
    </citation>
    <scope>NUCLEOTIDE SEQUENCE [LARGE SCALE GENOMIC DNA]</scope>
    <source>
        <strain evidence="2">MPipKuh1</strain>
        <tissue evidence="2">Flight muscle</tissue>
    </source>
</reference>
<keyword evidence="3" id="KW-1185">Reference proteome</keyword>
<dbReference type="Proteomes" id="UP000558488">
    <property type="component" value="Unassembled WGS sequence"/>
</dbReference>
<proteinExistence type="predicted"/>
<dbReference type="AlphaFoldDB" id="A0A7J7YV66"/>
<protein>
    <submittedName>
        <fullName evidence="2">Coiled-coil domain containing 127</fullName>
    </submittedName>
</protein>
<evidence type="ECO:0000313" key="3">
    <source>
        <dbReference type="Proteomes" id="UP000558488"/>
    </source>
</evidence>
<name>A0A7J7YV66_PIPKU</name>
<keyword evidence="1" id="KW-1133">Transmembrane helix</keyword>
<sequence length="47" mass="5203">MTPQIGISGPITEMMGVMEANGIMPCWFPCWDWLLFVGFGLGSPKKK</sequence>
<comment type="caution">
    <text evidence="2">The sequence shown here is derived from an EMBL/GenBank/DDBJ whole genome shotgun (WGS) entry which is preliminary data.</text>
</comment>
<dbReference type="EMBL" id="JACAGB010000004">
    <property type="protein sequence ID" value="KAF6365901.1"/>
    <property type="molecule type" value="Genomic_DNA"/>
</dbReference>
<keyword evidence="1" id="KW-0472">Membrane</keyword>
<gene>
    <name evidence="2" type="ORF">mPipKuh1_002165</name>
</gene>
<organism evidence="2 3">
    <name type="scientific">Pipistrellus kuhlii</name>
    <name type="common">Kuhl's pipistrelle</name>
    <dbReference type="NCBI Taxonomy" id="59472"/>
    <lineage>
        <taxon>Eukaryota</taxon>
        <taxon>Metazoa</taxon>
        <taxon>Chordata</taxon>
        <taxon>Craniata</taxon>
        <taxon>Vertebrata</taxon>
        <taxon>Euteleostomi</taxon>
        <taxon>Mammalia</taxon>
        <taxon>Eutheria</taxon>
        <taxon>Laurasiatheria</taxon>
        <taxon>Chiroptera</taxon>
        <taxon>Yangochiroptera</taxon>
        <taxon>Vespertilionidae</taxon>
        <taxon>Pipistrellus</taxon>
    </lineage>
</organism>
<feature type="transmembrane region" description="Helical" evidence="1">
    <location>
        <begin position="22"/>
        <end position="42"/>
    </location>
</feature>
<evidence type="ECO:0000313" key="2">
    <source>
        <dbReference type="EMBL" id="KAF6365901.1"/>
    </source>
</evidence>
<evidence type="ECO:0000256" key="1">
    <source>
        <dbReference type="SAM" id="Phobius"/>
    </source>
</evidence>